<dbReference type="Proteomes" id="UP000831787">
    <property type="component" value="Chromosome"/>
</dbReference>
<dbReference type="NCBIfam" id="TIGR02937">
    <property type="entry name" value="sigma70-ECF"/>
    <property type="match status" value="1"/>
</dbReference>
<dbReference type="SUPFAM" id="SSF88946">
    <property type="entry name" value="Sigma2 domain of RNA polymerase sigma factors"/>
    <property type="match status" value="1"/>
</dbReference>
<dbReference type="Gene3D" id="1.10.1740.10">
    <property type="match status" value="1"/>
</dbReference>
<feature type="domain" description="RNA polymerase sigma-70 region 2" evidence="3">
    <location>
        <begin position="37"/>
        <end position="77"/>
    </location>
</feature>
<sequence length="169" mass="20236">MITDEEFEEIVVKNEKLIYYHIRSLHIVDYSGEFFAVGLEALWQACLTYKPELGKFSSYISWKIRNRLIDQIRKSAKTKDVESAFIREHIHLKLYQIENSIHDDYFWEQVRLELTENQWKWVYYYIIHDLSVEQIAKLEGVTRDAVKNWGRRARDKLSSIPALHDIVSL</sequence>
<dbReference type="InterPro" id="IPR013324">
    <property type="entry name" value="RNA_pol_sigma_r3/r4-like"/>
</dbReference>
<evidence type="ECO:0000256" key="2">
    <source>
        <dbReference type="ARBA" id="ARBA00024764"/>
    </source>
</evidence>
<name>A0ABY4EMJ1_9BACI</name>
<keyword evidence="5" id="KW-1185">Reference proteome</keyword>
<comment type="similarity">
    <text evidence="1">Belongs to the UPF0122 family.</text>
</comment>
<evidence type="ECO:0000259" key="3">
    <source>
        <dbReference type="Pfam" id="PF04542"/>
    </source>
</evidence>
<dbReference type="Gene3D" id="1.10.10.10">
    <property type="entry name" value="Winged helix-like DNA-binding domain superfamily/Winged helix DNA-binding domain"/>
    <property type="match status" value="1"/>
</dbReference>
<dbReference type="InterPro" id="IPR013325">
    <property type="entry name" value="RNA_pol_sigma_r2"/>
</dbReference>
<dbReference type="Pfam" id="PF04542">
    <property type="entry name" value="Sigma70_r2"/>
    <property type="match status" value="1"/>
</dbReference>
<accession>A0ABY4EMJ1</accession>
<dbReference type="Pfam" id="PF04297">
    <property type="entry name" value="UPF0122"/>
    <property type="match status" value="1"/>
</dbReference>
<dbReference type="EMBL" id="CP095073">
    <property type="protein sequence ID" value="UOQ45670.1"/>
    <property type="molecule type" value="Genomic_DNA"/>
</dbReference>
<evidence type="ECO:0000313" key="4">
    <source>
        <dbReference type="EMBL" id="UOQ45670.1"/>
    </source>
</evidence>
<protein>
    <submittedName>
        <fullName evidence="4">Sigma-70 family RNA polymerase sigma factor</fullName>
    </submittedName>
</protein>
<dbReference type="InterPro" id="IPR014284">
    <property type="entry name" value="RNA_pol_sigma-70_dom"/>
</dbReference>
<evidence type="ECO:0000313" key="5">
    <source>
        <dbReference type="Proteomes" id="UP000831787"/>
    </source>
</evidence>
<comment type="function">
    <text evidence="2">Might take part in the signal recognition particle (SRP) pathway. This is inferred from the conservation of its genetic proximity to ftsY/ffh. May be a regulatory protein.</text>
</comment>
<evidence type="ECO:0000256" key="1">
    <source>
        <dbReference type="ARBA" id="ARBA00008720"/>
    </source>
</evidence>
<gene>
    <name evidence="4" type="ORF">MUN89_06970</name>
</gene>
<dbReference type="RefSeq" id="WP_244712484.1">
    <property type="nucleotide sequence ID" value="NZ_CP095073.1"/>
</dbReference>
<dbReference type="InterPro" id="IPR007394">
    <property type="entry name" value="UPF0122"/>
</dbReference>
<proteinExistence type="inferred from homology"/>
<reference evidence="4 5" key="1">
    <citation type="submission" date="2022-04" db="EMBL/GenBank/DDBJ databases">
        <title>Halobacillus sp. isolated from saltern.</title>
        <authorList>
            <person name="Won M."/>
            <person name="Lee C.-M."/>
            <person name="Woen H.-Y."/>
            <person name="Kwon S.-W."/>
        </authorList>
    </citation>
    <scope>NUCLEOTIDE SEQUENCE [LARGE SCALE GENOMIC DNA]</scope>
    <source>
        <strain evidence="4 5">SSBR10-3</strain>
    </source>
</reference>
<dbReference type="InterPro" id="IPR036388">
    <property type="entry name" value="WH-like_DNA-bd_sf"/>
</dbReference>
<dbReference type="SUPFAM" id="SSF88659">
    <property type="entry name" value="Sigma3 and sigma4 domains of RNA polymerase sigma factors"/>
    <property type="match status" value="1"/>
</dbReference>
<organism evidence="4 5">
    <name type="scientific">Halobacillus salinarum</name>
    <dbReference type="NCBI Taxonomy" id="2932257"/>
    <lineage>
        <taxon>Bacteria</taxon>
        <taxon>Bacillati</taxon>
        <taxon>Bacillota</taxon>
        <taxon>Bacilli</taxon>
        <taxon>Bacillales</taxon>
        <taxon>Bacillaceae</taxon>
        <taxon>Halobacillus</taxon>
    </lineage>
</organism>
<dbReference type="InterPro" id="IPR007627">
    <property type="entry name" value="RNA_pol_sigma70_r2"/>
</dbReference>